<evidence type="ECO:0000256" key="4">
    <source>
        <dbReference type="ARBA" id="ARBA00022989"/>
    </source>
</evidence>
<evidence type="ECO:0000256" key="7">
    <source>
        <dbReference type="PIRSR" id="PIRSR005091-2"/>
    </source>
</evidence>
<feature type="binding site" evidence="7">
    <location>
        <position position="446"/>
    </location>
    <ligand>
        <name>substrate</name>
    </ligand>
</feature>
<dbReference type="AlphaFoldDB" id="A0A1H6SCH7"/>
<feature type="binding site" evidence="8">
    <location>
        <position position="499"/>
    </location>
    <ligand>
        <name>Mn(2+)</name>
        <dbReference type="ChEBI" id="CHEBI:29035"/>
    </ligand>
</feature>
<dbReference type="InterPro" id="IPR050448">
    <property type="entry name" value="OpgB/LTA_synthase_biosynth"/>
</dbReference>
<dbReference type="GO" id="GO:0046872">
    <property type="term" value="F:metal ion binding"/>
    <property type="evidence" value="ECO:0007669"/>
    <property type="project" value="UniProtKB-KW"/>
</dbReference>
<dbReference type="GO" id="GO:0016740">
    <property type="term" value="F:transferase activity"/>
    <property type="evidence" value="ECO:0007669"/>
    <property type="project" value="UniProtKB-KW"/>
</dbReference>
<dbReference type="SUPFAM" id="SSF53649">
    <property type="entry name" value="Alkaline phosphatase-like"/>
    <property type="match status" value="1"/>
</dbReference>
<keyword evidence="7" id="KW-0479">Metal-binding</keyword>
<evidence type="ECO:0000313" key="12">
    <source>
        <dbReference type="Proteomes" id="UP000242930"/>
    </source>
</evidence>
<dbReference type="CDD" id="cd16015">
    <property type="entry name" value="LTA_synthase"/>
    <property type="match status" value="1"/>
</dbReference>
<evidence type="ECO:0000256" key="9">
    <source>
        <dbReference type="SAM" id="Phobius"/>
    </source>
</evidence>
<gene>
    <name evidence="11" type="ORF">SAMN05216201_101385</name>
</gene>
<feature type="transmembrane region" description="Helical" evidence="9">
    <location>
        <begin position="52"/>
        <end position="74"/>
    </location>
</feature>
<dbReference type="Gene3D" id="3.40.720.10">
    <property type="entry name" value="Alkaline Phosphatase, subunit A"/>
    <property type="match status" value="1"/>
</dbReference>
<feature type="binding site" evidence="8">
    <location>
        <position position="287"/>
    </location>
    <ligand>
        <name>Mn(2+)</name>
        <dbReference type="ChEBI" id="CHEBI:29035"/>
    </ligand>
</feature>
<reference evidence="12" key="1">
    <citation type="submission" date="2016-10" db="EMBL/GenBank/DDBJ databases">
        <authorList>
            <person name="Varghese N."/>
            <person name="Submissions S."/>
        </authorList>
    </citation>
    <scope>NUCLEOTIDE SEQUENCE [LARGE SCALE GENOMIC DNA]</scope>
    <source>
        <strain evidence="12">LMG 25967</strain>
    </source>
</reference>
<keyword evidence="11" id="KW-0808">Transferase</keyword>
<dbReference type="Proteomes" id="UP000242930">
    <property type="component" value="Unassembled WGS sequence"/>
</dbReference>
<dbReference type="OrthoDB" id="9760224at2"/>
<keyword evidence="7" id="KW-0464">Manganese</keyword>
<keyword evidence="3 9" id="KW-0812">Transmembrane</keyword>
<name>A0A1H6SCH7_9PSED</name>
<dbReference type="InterPro" id="IPR017850">
    <property type="entry name" value="Alkaline_phosphatase_core_sf"/>
</dbReference>
<evidence type="ECO:0000259" key="10">
    <source>
        <dbReference type="Pfam" id="PF00884"/>
    </source>
</evidence>
<evidence type="ECO:0000256" key="8">
    <source>
        <dbReference type="PIRSR" id="PIRSR005091-3"/>
    </source>
</evidence>
<feature type="transmembrane region" description="Helical" evidence="9">
    <location>
        <begin position="86"/>
        <end position="110"/>
    </location>
</feature>
<feature type="transmembrane region" description="Helical" evidence="9">
    <location>
        <begin position="141"/>
        <end position="158"/>
    </location>
</feature>
<dbReference type="RefSeq" id="WP_090306051.1">
    <property type="nucleotide sequence ID" value="NZ_FNZE01000001.1"/>
</dbReference>
<dbReference type="Gene3D" id="3.30.1120.80">
    <property type="match status" value="1"/>
</dbReference>
<organism evidence="11 12">
    <name type="scientific">Pseudomonas linyingensis</name>
    <dbReference type="NCBI Taxonomy" id="915471"/>
    <lineage>
        <taxon>Bacteria</taxon>
        <taxon>Pseudomonadati</taxon>
        <taxon>Pseudomonadota</taxon>
        <taxon>Gammaproteobacteria</taxon>
        <taxon>Pseudomonadales</taxon>
        <taxon>Pseudomonadaceae</taxon>
        <taxon>Pseudomonas</taxon>
    </lineage>
</organism>
<feature type="binding site" evidence="8">
    <location>
        <position position="327"/>
    </location>
    <ligand>
        <name>Mn(2+)</name>
        <dbReference type="ChEBI" id="CHEBI:29035"/>
    </ligand>
</feature>
<dbReference type="Pfam" id="PF00884">
    <property type="entry name" value="Sulfatase"/>
    <property type="match status" value="1"/>
</dbReference>
<evidence type="ECO:0000256" key="6">
    <source>
        <dbReference type="PIRSR" id="PIRSR005091-1"/>
    </source>
</evidence>
<dbReference type="EMBL" id="FNZE01000001">
    <property type="protein sequence ID" value="SEI65621.1"/>
    <property type="molecule type" value="Genomic_DNA"/>
</dbReference>
<evidence type="ECO:0000256" key="1">
    <source>
        <dbReference type="ARBA" id="ARBA00004651"/>
    </source>
</evidence>
<feature type="transmembrane region" description="Helical" evidence="9">
    <location>
        <begin position="178"/>
        <end position="195"/>
    </location>
</feature>
<feature type="domain" description="Sulfatase N-terminal" evidence="10">
    <location>
        <begin position="280"/>
        <end position="549"/>
    </location>
</feature>
<dbReference type="PIRSF" id="PIRSF005091">
    <property type="entry name" value="Mmb_sulf_HI1246"/>
    <property type="match status" value="1"/>
</dbReference>
<feature type="active site" evidence="6">
    <location>
        <position position="327"/>
    </location>
</feature>
<accession>A0A1H6SCH7</accession>
<evidence type="ECO:0000313" key="11">
    <source>
        <dbReference type="EMBL" id="SEI65621.1"/>
    </source>
</evidence>
<keyword evidence="12" id="KW-1185">Reference proteome</keyword>
<keyword evidence="2" id="KW-1003">Cell membrane</keyword>
<evidence type="ECO:0000256" key="3">
    <source>
        <dbReference type="ARBA" id="ARBA00022692"/>
    </source>
</evidence>
<sequence>MSLLRSAPLRYLSLLLGCWLGLFTLTRSLLLVGHWSAAAVPLSDLPGLYLTGLAYDLGFLTYAAVPLGLYLLLCPAGLWRHRGHQLWLYGLLAVSLFAMLFSALAEWLFWDEFGVRFNFIAVDYLVYSEEVIHNILESYPVLRLLGAIAVLAIGLTFALRPLVRRALDGELPLLRQRLVGFALLAACSGLGFAALDQQHPRGLGGNAYQHELASNGPYQFFAAFRNNELDYQQFYPTLDEAKVSALLREELQEPNARFNDGEPLDIRRQIDNPGPPAKLNVVLVTIESLSAKYLGSFGDTRGLTPNLDRLRQQSLFFNNFYATGTRTDRGLEAITLSMPPTPGRSIVKRIGRESGFASLGQQLGAQGYDSVFVYGGRGYFDNMNAFFGGNGYRIVDQSSVPEEDIHFANAWGIADEDLYTQAMKVADADHAAGKPFLLQLMTTSNHRPYTYPDGRIDIASGDGREGAVKYTDWAIGDFLAKARLKPWFDDTVFVFVADHCAGSAGMEDLPVANYHIPLFVYAPKWIDAREDGQLASQIDLAPTLLGLLGLDYQSTFFGRNLLQPHSTAPRVLIGNYQHLGLFDGQNLAILSPNRLMRRHDDALGASREHAAGRDDALIDRDIAYYQTASYGFSHGLLSWRGKAPLTTAFGLTRNAEAAN</sequence>
<evidence type="ECO:0000256" key="2">
    <source>
        <dbReference type="ARBA" id="ARBA00022475"/>
    </source>
</evidence>
<proteinExistence type="predicted"/>
<dbReference type="PANTHER" id="PTHR47371">
    <property type="entry name" value="LIPOTEICHOIC ACID SYNTHASE"/>
    <property type="match status" value="1"/>
</dbReference>
<keyword evidence="4 9" id="KW-1133">Transmembrane helix</keyword>
<keyword evidence="5 9" id="KW-0472">Membrane</keyword>
<dbReference type="PANTHER" id="PTHR47371:SF3">
    <property type="entry name" value="PHOSPHOGLYCEROL TRANSFERASE I"/>
    <property type="match status" value="1"/>
</dbReference>
<evidence type="ECO:0000256" key="5">
    <source>
        <dbReference type="ARBA" id="ARBA00023136"/>
    </source>
</evidence>
<feature type="binding site" evidence="8">
    <location>
        <position position="498"/>
    </location>
    <ligand>
        <name>Mn(2+)</name>
        <dbReference type="ChEBI" id="CHEBI:29035"/>
    </ligand>
</feature>
<protein>
    <submittedName>
        <fullName evidence="11">Phosphoglycerol transferase MdoB</fullName>
    </submittedName>
</protein>
<dbReference type="GO" id="GO:0005886">
    <property type="term" value="C:plasma membrane"/>
    <property type="evidence" value="ECO:0007669"/>
    <property type="project" value="UniProtKB-SubCell"/>
</dbReference>
<dbReference type="STRING" id="915471.SAMN05216201_101385"/>
<comment type="subcellular location">
    <subcellularLocation>
        <location evidence="1">Cell membrane</location>
        <topology evidence="1">Multi-pass membrane protein</topology>
    </subcellularLocation>
</comment>
<dbReference type="InterPro" id="IPR012160">
    <property type="entry name" value="LtaS-like"/>
</dbReference>
<dbReference type="InterPro" id="IPR000917">
    <property type="entry name" value="Sulfatase_N"/>
</dbReference>